<dbReference type="Proteomes" id="UP000009223">
    <property type="component" value="Chromosome"/>
</dbReference>
<dbReference type="KEGG" id="tpi:TREPR_1083"/>
<sequence>MKTSSAVISGACIIIGLVLLTTGCSTEPPRLAELGPIPKYIENNPPFELIDHENGDEDPPDWVSLYIDQGVQGIENLPEYADSYVFVSKQQGNNLEALYLWRSGFSITRDFPRLVSARIQARFIKDAPENPNGAFGRYFETVIRASSDASFSNVEQKDSYWVQKRLYAEDGVSPEEDVFESYILVSAERDTLKQQINTILRMARPEIPPTREQSAAGMRLRINFFDGF</sequence>
<organism evidence="1 2">
    <name type="scientific">Treponema primitia (strain ATCC BAA-887 / DSM 12427 / ZAS-2)</name>
    <dbReference type="NCBI Taxonomy" id="545694"/>
    <lineage>
        <taxon>Bacteria</taxon>
        <taxon>Pseudomonadati</taxon>
        <taxon>Spirochaetota</taxon>
        <taxon>Spirochaetia</taxon>
        <taxon>Spirochaetales</taxon>
        <taxon>Treponemataceae</taxon>
        <taxon>Treponema</taxon>
    </lineage>
</organism>
<dbReference type="PROSITE" id="PS51257">
    <property type="entry name" value="PROKAR_LIPOPROTEIN"/>
    <property type="match status" value="1"/>
</dbReference>
<reference evidence="2" key="1">
    <citation type="submission" date="2009-12" db="EMBL/GenBank/DDBJ databases">
        <title>Complete sequence of Treponema primitia strain ZAS-2.</title>
        <authorList>
            <person name="Tetu S.G."/>
            <person name="Matson E."/>
            <person name="Ren Q."/>
            <person name="Seshadri R."/>
            <person name="Elbourne L."/>
            <person name="Hassan K.A."/>
            <person name="Durkin A."/>
            <person name="Radune D."/>
            <person name="Mohamoud Y."/>
            <person name="Shay R."/>
            <person name="Jin S."/>
            <person name="Zhang X."/>
            <person name="Lucey K."/>
            <person name="Ballor N.R."/>
            <person name="Ottesen E."/>
            <person name="Rosenthal R."/>
            <person name="Allen A."/>
            <person name="Leadbetter J.R."/>
            <person name="Paulsen I.T."/>
        </authorList>
    </citation>
    <scope>NUCLEOTIDE SEQUENCE [LARGE SCALE GENOMIC DNA]</scope>
    <source>
        <strain evidence="2">ATCC BAA-887 / DSM 12427 / ZAS-2</strain>
    </source>
</reference>
<proteinExistence type="predicted"/>
<dbReference type="EMBL" id="CP001843">
    <property type="protein sequence ID" value="AEF85506.1"/>
    <property type="molecule type" value="Genomic_DNA"/>
</dbReference>
<gene>
    <name evidence="1" type="ordered locus">TREPR_1083</name>
</gene>
<dbReference type="OrthoDB" id="362551at2"/>
<reference evidence="1 2" key="2">
    <citation type="journal article" date="2011" name="ISME J.">
        <title>RNA-seq reveals cooperative metabolic interactions between two termite-gut spirochete species in co-culture.</title>
        <authorList>
            <person name="Rosenthal A.Z."/>
            <person name="Matson E.G."/>
            <person name="Eldar A."/>
            <person name="Leadbetter J.R."/>
        </authorList>
    </citation>
    <scope>NUCLEOTIDE SEQUENCE [LARGE SCALE GENOMIC DNA]</scope>
    <source>
        <strain evidence="2">ATCC BAA-887 / DSM 12427 / ZAS-2</strain>
    </source>
</reference>
<dbReference type="HOGENOM" id="CLU_1229447_0_0_12"/>
<dbReference type="RefSeq" id="WP_015708987.1">
    <property type="nucleotide sequence ID" value="NC_015578.1"/>
</dbReference>
<dbReference type="eggNOG" id="ENOG5031CIE">
    <property type="taxonomic scope" value="Bacteria"/>
</dbReference>
<protein>
    <submittedName>
        <fullName evidence="1">Putative lipoprotein</fullName>
    </submittedName>
</protein>
<keyword evidence="2" id="KW-1185">Reference proteome</keyword>
<evidence type="ECO:0000313" key="1">
    <source>
        <dbReference type="EMBL" id="AEF85506.1"/>
    </source>
</evidence>
<name>F5YHC0_TREPZ</name>
<evidence type="ECO:0000313" key="2">
    <source>
        <dbReference type="Proteomes" id="UP000009223"/>
    </source>
</evidence>
<dbReference type="STRING" id="545694.TREPR_1083"/>
<keyword evidence="1" id="KW-0449">Lipoprotein</keyword>
<accession>F5YHC0</accession>
<dbReference type="AlphaFoldDB" id="F5YHC0"/>